<accession>A0ABQ5SGN3</accession>
<comment type="caution">
    <text evidence="2">The sequence shown here is derived from an EMBL/GenBank/DDBJ whole genome shotgun (WGS) entry which is preliminary data.</text>
</comment>
<keyword evidence="3" id="KW-1185">Reference proteome</keyword>
<dbReference type="Proteomes" id="UP001165090">
    <property type="component" value="Unassembled WGS sequence"/>
</dbReference>
<feature type="compositionally biased region" description="Low complexity" evidence="1">
    <location>
        <begin position="27"/>
        <end position="47"/>
    </location>
</feature>
<feature type="region of interest" description="Disordered" evidence="1">
    <location>
        <begin position="148"/>
        <end position="276"/>
    </location>
</feature>
<feature type="non-terminal residue" evidence="2">
    <location>
        <position position="1"/>
    </location>
</feature>
<gene>
    <name evidence="2" type="ORF">VaNZ11_013638</name>
</gene>
<feature type="region of interest" description="Disordered" evidence="1">
    <location>
        <begin position="378"/>
        <end position="437"/>
    </location>
</feature>
<feature type="region of interest" description="Disordered" evidence="1">
    <location>
        <begin position="16"/>
        <end position="47"/>
    </location>
</feature>
<protein>
    <submittedName>
        <fullName evidence="2">Uncharacterized protein</fullName>
    </submittedName>
</protein>
<dbReference type="EMBL" id="BSDZ01000080">
    <property type="protein sequence ID" value="GLI69093.1"/>
    <property type="molecule type" value="Genomic_DNA"/>
</dbReference>
<evidence type="ECO:0000313" key="3">
    <source>
        <dbReference type="Proteomes" id="UP001165090"/>
    </source>
</evidence>
<feature type="region of interest" description="Disordered" evidence="1">
    <location>
        <begin position="467"/>
        <end position="524"/>
    </location>
</feature>
<feature type="non-terminal residue" evidence="2">
    <location>
        <position position="575"/>
    </location>
</feature>
<feature type="compositionally biased region" description="Polar residues" evidence="1">
    <location>
        <begin position="381"/>
        <end position="390"/>
    </location>
</feature>
<proteinExistence type="predicted"/>
<name>A0ABQ5SGN3_9CHLO</name>
<organism evidence="2 3">
    <name type="scientific">Volvox africanus</name>
    <dbReference type="NCBI Taxonomy" id="51714"/>
    <lineage>
        <taxon>Eukaryota</taxon>
        <taxon>Viridiplantae</taxon>
        <taxon>Chlorophyta</taxon>
        <taxon>core chlorophytes</taxon>
        <taxon>Chlorophyceae</taxon>
        <taxon>CS clade</taxon>
        <taxon>Chlamydomonadales</taxon>
        <taxon>Volvocaceae</taxon>
        <taxon>Volvox</taxon>
    </lineage>
</organism>
<sequence>MHGFNQLATFKQRAKAAVWRRAEHPGPADLEPALPAAPQQQQDQQHPEQFLSKVLLPRTLQTQTGHGESNDAQNLRRNIDASARSPAAALKLKAIVSIRKPYTEAPLRFADPLAASIRNRTLTAALSIFKNRKSSRVLRLSDVPNLPAPVGQPVQPTRGQRCFGDRGLKTARQGGYNANGSSPQPLGAGARPEAVDSGSVPKSLSLGQQPCQRPQQRSLLAAVPPDKTEALTRSTAPDAYRPISNTRANSDGSHRAWSRSGLPPQRPLTAGQVDDERQPLDAADAAGEKVAVDDAVRSASVTAVPLAAADAALEPVLRFGDDLEIRECMKLVRSRVASMVEADLGVRLRAPEQPAIVRQAGGGPTVNTSGTGDIAKERSAAETSMVPTVQESEHAAPGQEKHARRGQQQSRALADRDTVEGATCVQDGGGGAARHNGQSWTFKHARASRRGAGCELDTDLLIQISSQQTAEDQGIQREQIPNGGRGGPPSHRDSSGALGPMTAPSRGCEQGWEHSQTAQTSDKWKHELTGNAVPGLSASFLCMDDEQPDHPALRKRARGDRVAAAIRIRREPWGR</sequence>
<feature type="compositionally biased region" description="Polar residues" evidence="1">
    <location>
        <begin position="200"/>
        <end position="218"/>
    </location>
</feature>
<reference evidence="2 3" key="1">
    <citation type="journal article" date="2023" name="IScience">
        <title>Expanded male sex-determining region conserved during the evolution of homothallism in the green alga Volvox.</title>
        <authorList>
            <person name="Yamamoto K."/>
            <person name="Matsuzaki R."/>
            <person name="Mahakham W."/>
            <person name="Heman W."/>
            <person name="Sekimoto H."/>
            <person name="Kawachi M."/>
            <person name="Minakuchi Y."/>
            <person name="Toyoda A."/>
            <person name="Nozaki H."/>
        </authorList>
    </citation>
    <scope>NUCLEOTIDE SEQUENCE [LARGE SCALE GENOMIC DNA]</scope>
    <source>
        <strain evidence="2 3">NIES-4468</strain>
    </source>
</reference>
<evidence type="ECO:0000256" key="1">
    <source>
        <dbReference type="SAM" id="MobiDB-lite"/>
    </source>
</evidence>
<evidence type="ECO:0000313" key="2">
    <source>
        <dbReference type="EMBL" id="GLI69093.1"/>
    </source>
</evidence>